<dbReference type="InterPro" id="IPR036866">
    <property type="entry name" value="RibonucZ/Hydroxyglut_hydro"/>
</dbReference>
<sequence>MIRTPTLLILMCFALIKCSTNPLMIYQNLPEPEPDQIGIHFLNVGTGLCVLIEYPGEEVTPLLYDCGSSKRPSRFSADHLKTQIQQVTARHGNSVNVVLSHPHRDHTSLLKHVLEGVNIDHLMFGGEFGSYDNYSLGLKRWSGFQRAVLKPNTSQTSDNPYQQSPVGLLSNAIGGTALDVHIMAVDTYHGTGNISGNAMVNRDSLVLFFDFGDFSMVLTGDAIDQTEVEMLKFMDDFADFPQRLTLVSAAHHGSDTNGSSGAYWTHRSDPQIVTYSSGLFFGHPRCDVSNRYFWRDPAHSTPRLAETLEHASVCNNDGHFFVFNGKSVKADIEHAAYGTKVNGDISIYTNGESIEIHCAQTAHCGFEEGYVSIESL</sequence>
<gene>
    <name evidence="1" type="ORF">COA96_03290</name>
</gene>
<dbReference type="AlphaFoldDB" id="A0A2A5B7I8"/>
<accession>A0A2A5B7I8</accession>
<evidence type="ECO:0000313" key="1">
    <source>
        <dbReference type="EMBL" id="PCJ27537.1"/>
    </source>
</evidence>
<dbReference type="Proteomes" id="UP000218327">
    <property type="component" value="Unassembled WGS sequence"/>
</dbReference>
<dbReference type="PANTHER" id="PTHR30619">
    <property type="entry name" value="DNA INTERNALIZATION/COMPETENCE PROTEIN COMEC/REC2"/>
    <property type="match status" value="1"/>
</dbReference>
<proteinExistence type="predicted"/>
<protein>
    <recommendedName>
        <fullName evidence="3">Metallo-beta-lactamase domain-containing protein</fullName>
    </recommendedName>
</protein>
<reference evidence="2" key="1">
    <citation type="submission" date="2017-08" db="EMBL/GenBank/DDBJ databases">
        <title>A dynamic microbial community with high functional redundancy inhabits the cold, oxic subseafloor aquifer.</title>
        <authorList>
            <person name="Tully B.J."/>
            <person name="Wheat C.G."/>
            <person name="Glazer B.T."/>
            <person name="Huber J.A."/>
        </authorList>
    </citation>
    <scope>NUCLEOTIDE SEQUENCE [LARGE SCALE GENOMIC DNA]</scope>
</reference>
<comment type="caution">
    <text evidence="1">The sequence shown here is derived from an EMBL/GenBank/DDBJ whole genome shotgun (WGS) entry which is preliminary data.</text>
</comment>
<dbReference type="SUPFAM" id="SSF56281">
    <property type="entry name" value="Metallo-hydrolase/oxidoreductase"/>
    <property type="match status" value="1"/>
</dbReference>
<organism evidence="1 2">
    <name type="scientific">SAR86 cluster bacterium</name>
    <dbReference type="NCBI Taxonomy" id="2030880"/>
    <lineage>
        <taxon>Bacteria</taxon>
        <taxon>Pseudomonadati</taxon>
        <taxon>Pseudomonadota</taxon>
        <taxon>Gammaproteobacteria</taxon>
        <taxon>SAR86 cluster</taxon>
    </lineage>
</organism>
<name>A0A2A5B7I8_9GAMM</name>
<dbReference type="PANTHER" id="PTHR30619:SF1">
    <property type="entry name" value="RECOMBINATION PROTEIN 2"/>
    <property type="match status" value="1"/>
</dbReference>
<evidence type="ECO:0000313" key="2">
    <source>
        <dbReference type="Proteomes" id="UP000218327"/>
    </source>
</evidence>
<dbReference type="EMBL" id="NVVJ01000006">
    <property type="protein sequence ID" value="PCJ27537.1"/>
    <property type="molecule type" value="Genomic_DNA"/>
</dbReference>
<evidence type="ECO:0008006" key="3">
    <source>
        <dbReference type="Google" id="ProtNLM"/>
    </source>
</evidence>
<dbReference type="Gene3D" id="3.60.15.10">
    <property type="entry name" value="Ribonuclease Z/Hydroxyacylglutathione hydrolase-like"/>
    <property type="match status" value="1"/>
</dbReference>
<dbReference type="InterPro" id="IPR052159">
    <property type="entry name" value="Competence_DNA_uptake"/>
</dbReference>